<feature type="domain" description="ERV/ALR sulfhydryl oxidase" evidence="8">
    <location>
        <begin position="1"/>
        <end position="102"/>
    </location>
</feature>
<protein>
    <recommendedName>
        <fullName evidence="7">Sulfhydryl oxidase</fullName>
        <ecNumber evidence="7">1.8.3.2</ecNumber>
    </recommendedName>
</protein>
<dbReference type="EMBL" id="MK500470">
    <property type="protein sequence ID" value="QBK90229.1"/>
    <property type="molecule type" value="Genomic_DNA"/>
</dbReference>
<evidence type="ECO:0000256" key="7">
    <source>
        <dbReference type="RuleBase" id="RU371123"/>
    </source>
</evidence>
<comment type="catalytic activity">
    <reaction evidence="6 7">
        <text>2 R'C(R)SH + O2 = R'C(R)S-S(R)CR' + H2O2</text>
        <dbReference type="Rhea" id="RHEA:17357"/>
        <dbReference type="ChEBI" id="CHEBI:15379"/>
        <dbReference type="ChEBI" id="CHEBI:16240"/>
        <dbReference type="ChEBI" id="CHEBI:16520"/>
        <dbReference type="ChEBI" id="CHEBI:17412"/>
        <dbReference type="EC" id="1.8.3.2"/>
    </reaction>
</comment>
<dbReference type="PROSITE" id="PS51324">
    <property type="entry name" value="ERV_ALR"/>
    <property type="match status" value="1"/>
</dbReference>
<sequence>MENNWGKSFWQTMHIISYNFISEIDINSFIPLITSIISKMPCKKCIIEAKQYIFINNIKNITMKKINNKIITPFIWMCNFHNHVNIKLGKPTISWVLTYKKYNEIYESCNEGCIDKDSVINTVNNYNNINITFVSKKNPNTANKLNEKIKNKK</sequence>
<dbReference type="SUPFAM" id="SSF69000">
    <property type="entry name" value="FAD-dependent thiol oxidase"/>
    <property type="match status" value="1"/>
</dbReference>
<evidence type="ECO:0000313" key="9">
    <source>
        <dbReference type="EMBL" id="QBK90229.1"/>
    </source>
</evidence>
<evidence type="ECO:0000256" key="3">
    <source>
        <dbReference type="ARBA" id="ARBA00022827"/>
    </source>
</evidence>
<keyword evidence="3 7" id="KW-0274">FAD</keyword>
<evidence type="ECO:0000256" key="2">
    <source>
        <dbReference type="ARBA" id="ARBA00022630"/>
    </source>
</evidence>
<keyword evidence="4 7" id="KW-0560">Oxidoreductase</keyword>
<dbReference type="GO" id="GO:0016972">
    <property type="term" value="F:thiol oxidase activity"/>
    <property type="evidence" value="ECO:0007669"/>
    <property type="project" value="UniProtKB-EC"/>
</dbReference>
<evidence type="ECO:0000256" key="1">
    <source>
        <dbReference type="ARBA" id="ARBA00001974"/>
    </source>
</evidence>
<dbReference type="InterPro" id="IPR036774">
    <property type="entry name" value="ERV/ALR_sulphydryl_oxid_sf"/>
</dbReference>
<evidence type="ECO:0000256" key="4">
    <source>
        <dbReference type="ARBA" id="ARBA00023002"/>
    </source>
</evidence>
<keyword evidence="2 7" id="KW-0285">Flavoprotein</keyword>
<dbReference type="Gene3D" id="1.20.120.310">
    <property type="entry name" value="ERV/ALR sulfhydryl oxidase domain"/>
    <property type="match status" value="1"/>
</dbReference>
<reference evidence="9" key="1">
    <citation type="journal article" date="2019" name="MBio">
        <title>Virus Genomes from Deep Sea Sediments Expand the Ocean Megavirome and Support Independent Origins of Viral Gigantism.</title>
        <authorList>
            <person name="Backstrom D."/>
            <person name="Yutin N."/>
            <person name="Jorgensen S.L."/>
            <person name="Dharamshi J."/>
            <person name="Homa F."/>
            <person name="Zaremba-Niedwiedzka K."/>
            <person name="Spang A."/>
            <person name="Wolf Y.I."/>
            <person name="Koonin E.V."/>
            <person name="Ettema T.J."/>
        </authorList>
    </citation>
    <scope>NUCLEOTIDE SEQUENCE</scope>
</reference>
<proteinExistence type="predicted"/>
<dbReference type="Pfam" id="PF04777">
    <property type="entry name" value="Evr1_Alr"/>
    <property type="match status" value="1"/>
</dbReference>
<accession>A0A4D5XF51</accession>
<gene>
    <name evidence="9" type="ORF">LCPAC102_01420</name>
</gene>
<dbReference type="InterPro" id="IPR017905">
    <property type="entry name" value="ERV/ALR_sulphydryl_oxidase"/>
</dbReference>
<evidence type="ECO:0000259" key="8">
    <source>
        <dbReference type="PROSITE" id="PS51324"/>
    </source>
</evidence>
<evidence type="ECO:0000256" key="5">
    <source>
        <dbReference type="ARBA" id="ARBA00023157"/>
    </source>
</evidence>
<comment type="cofactor">
    <cofactor evidence="1 7">
        <name>FAD</name>
        <dbReference type="ChEBI" id="CHEBI:57692"/>
    </cofactor>
</comment>
<name>A0A4D5XF51_9VIRU</name>
<evidence type="ECO:0000256" key="6">
    <source>
        <dbReference type="ARBA" id="ARBA00048864"/>
    </source>
</evidence>
<dbReference type="EC" id="1.8.3.2" evidence="7"/>
<keyword evidence="5" id="KW-1015">Disulfide bond</keyword>
<organism evidence="9">
    <name type="scientific">Pithovirus LCPAC102</name>
    <dbReference type="NCBI Taxonomy" id="2506587"/>
    <lineage>
        <taxon>Viruses</taxon>
        <taxon>Pithoviruses</taxon>
    </lineage>
</organism>